<dbReference type="GeneID" id="114241152"/>
<reference evidence="3" key="1">
    <citation type="submission" date="2025-08" db="UniProtKB">
        <authorList>
            <consortium name="RefSeq"/>
        </authorList>
    </citation>
    <scope>IDENTIFICATION</scope>
    <source>
        <tissue evidence="3">Silk gland</tissue>
    </source>
</reference>
<protein>
    <submittedName>
        <fullName evidence="3">Uncharacterized protein LOC114241152</fullName>
    </submittedName>
</protein>
<dbReference type="AlphaFoldDB" id="A0A6J2JFB3"/>
<dbReference type="KEGG" id="bman:114241152"/>
<gene>
    <name evidence="3" type="primary">LOC114241152</name>
</gene>
<evidence type="ECO:0000313" key="2">
    <source>
        <dbReference type="Proteomes" id="UP000504629"/>
    </source>
</evidence>
<feature type="chain" id="PRO_5026763554" evidence="1">
    <location>
        <begin position="17"/>
        <end position="290"/>
    </location>
</feature>
<keyword evidence="1" id="KW-0732">Signal</keyword>
<accession>A0A6J2JFB3</accession>
<dbReference type="RefSeq" id="XP_028027737.1">
    <property type="nucleotide sequence ID" value="XM_028171936.1"/>
</dbReference>
<name>A0A6J2JFB3_BOMMA</name>
<proteinExistence type="predicted"/>
<evidence type="ECO:0000256" key="1">
    <source>
        <dbReference type="SAM" id="SignalP"/>
    </source>
</evidence>
<keyword evidence="2" id="KW-1185">Reference proteome</keyword>
<dbReference type="OrthoDB" id="7405779at2759"/>
<sequence>MKLRILTIILLPIIEAKIAIEIMMTKSDNQIQISGCNSDVISDTETLTFNLTDANLKNAVEKLFGRKPDDVFLKSPTPWGDLYETYSWEEVERHFRPQRAIKNIIKNKMVVLSQQFYNNQGNSTVFSVKIEDKIENNVASKWTKAQELTVNDYITYDIKLDDFPRILFIANYNQNAKKYEIVKIDANIDVHLEPNQHIKAELAANITTVEVIIDYEAHLTGLTAVNYVRKYDNHHFWGLDINTVMAAGRLKPTVKVMEEITIEYYSDANIIITDQNTSDVLNTYSVNFLY</sequence>
<evidence type="ECO:0000313" key="3">
    <source>
        <dbReference type="RefSeq" id="XP_028027737.1"/>
    </source>
</evidence>
<organism evidence="2 3">
    <name type="scientific">Bombyx mandarina</name>
    <name type="common">Wild silk moth</name>
    <name type="synonym">Wild silkworm</name>
    <dbReference type="NCBI Taxonomy" id="7092"/>
    <lineage>
        <taxon>Eukaryota</taxon>
        <taxon>Metazoa</taxon>
        <taxon>Ecdysozoa</taxon>
        <taxon>Arthropoda</taxon>
        <taxon>Hexapoda</taxon>
        <taxon>Insecta</taxon>
        <taxon>Pterygota</taxon>
        <taxon>Neoptera</taxon>
        <taxon>Endopterygota</taxon>
        <taxon>Lepidoptera</taxon>
        <taxon>Glossata</taxon>
        <taxon>Ditrysia</taxon>
        <taxon>Bombycoidea</taxon>
        <taxon>Bombycidae</taxon>
        <taxon>Bombycinae</taxon>
        <taxon>Bombyx</taxon>
    </lineage>
</organism>
<dbReference type="Proteomes" id="UP000504629">
    <property type="component" value="Unplaced"/>
</dbReference>
<feature type="signal peptide" evidence="1">
    <location>
        <begin position="1"/>
        <end position="16"/>
    </location>
</feature>
<dbReference type="CDD" id="cd20235">
    <property type="entry name" value="PFM_spherulin-2a-like"/>
    <property type="match status" value="1"/>
</dbReference>